<dbReference type="GO" id="GO:0003824">
    <property type="term" value="F:catalytic activity"/>
    <property type="evidence" value="ECO:0007669"/>
    <property type="project" value="InterPro"/>
</dbReference>
<dbReference type="InterPro" id="IPR036736">
    <property type="entry name" value="ACP-like_sf"/>
</dbReference>
<gene>
    <name evidence="4" type="ORF">H4R34_005739</name>
</gene>
<dbReference type="Gene3D" id="3.30.559.30">
    <property type="entry name" value="Nonribosomal peptide synthetase, condensation domain"/>
    <property type="match status" value="1"/>
</dbReference>
<keyword evidence="1" id="KW-0596">Phosphopantetheine</keyword>
<dbReference type="Gene3D" id="1.10.1200.10">
    <property type="entry name" value="ACP-like"/>
    <property type="match status" value="1"/>
</dbReference>
<dbReference type="Gene3D" id="3.30.559.10">
    <property type="entry name" value="Chloramphenicol acetyltransferase-like domain"/>
    <property type="match status" value="1"/>
</dbReference>
<reference evidence="4" key="1">
    <citation type="submission" date="2022-07" db="EMBL/GenBank/DDBJ databases">
        <title>Phylogenomic reconstructions and comparative analyses of Kickxellomycotina fungi.</title>
        <authorList>
            <person name="Reynolds N.K."/>
            <person name="Stajich J.E."/>
            <person name="Barry K."/>
            <person name="Grigoriev I.V."/>
            <person name="Crous P."/>
            <person name="Smith M.E."/>
        </authorList>
    </citation>
    <scope>NUCLEOTIDE SEQUENCE</scope>
    <source>
        <strain evidence="4">RSA 567</strain>
    </source>
</reference>
<dbReference type="Gene3D" id="3.30.300.30">
    <property type="match status" value="1"/>
</dbReference>
<keyword evidence="5" id="KW-1185">Reference proteome</keyword>
<feature type="non-terminal residue" evidence="4">
    <location>
        <position position="681"/>
    </location>
</feature>
<dbReference type="PANTHER" id="PTHR45398:SF1">
    <property type="entry name" value="ENZYME, PUTATIVE (JCVI)-RELATED"/>
    <property type="match status" value="1"/>
</dbReference>
<dbReference type="InterPro" id="IPR009081">
    <property type="entry name" value="PP-bd_ACP"/>
</dbReference>
<dbReference type="InterPro" id="IPR001242">
    <property type="entry name" value="Condensation_dom"/>
</dbReference>
<proteinExistence type="predicted"/>
<evidence type="ECO:0000313" key="4">
    <source>
        <dbReference type="EMBL" id="KAJ1971458.1"/>
    </source>
</evidence>
<dbReference type="PROSITE" id="PS50075">
    <property type="entry name" value="CARRIER"/>
    <property type="match status" value="1"/>
</dbReference>
<organism evidence="4 5">
    <name type="scientific">Dimargaris verticillata</name>
    <dbReference type="NCBI Taxonomy" id="2761393"/>
    <lineage>
        <taxon>Eukaryota</taxon>
        <taxon>Fungi</taxon>
        <taxon>Fungi incertae sedis</taxon>
        <taxon>Zoopagomycota</taxon>
        <taxon>Kickxellomycotina</taxon>
        <taxon>Dimargaritomycetes</taxon>
        <taxon>Dimargaritales</taxon>
        <taxon>Dimargaritaceae</taxon>
        <taxon>Dimargaris</taxon>
    </lineage>
</organism>
<dbReference type="Pfam" id="PF00550">
    <property type="entry name" value="PP-binding"/>
    <property type="match status" value="1"/>
</dbReference>
<evidence type="ECO:0000256" key="1">
    <source>
        <dbReference type="ARBA" id="ARBA00022450"/>
    </source>
</evidence>
<dbReference type="AlphaFoldDB" id="A0A9W8B305"/>
<dbReference type="Pfam" id="PF00668">
    <property type="entry name" value="Condensation"/>
    <property type="match status" value="1"/>
</dbReference>
<dbReference type="SMART" id="SM01294">
    <property type="entry name" value="PKS_PP_betabranch"/>
    <property type="match status" value="1"/>
</dbReference>
<dbReference type="Proteomes" id="UP001151582">
    <property type="component" value="Unassembled WGS sequence"/>
</dbReference>
<evidence type="ECO:0000256" key="2">
    <source>
        <dbReference type="ARBA" id="ARBA00022553"/>
    </source>
</evidence>
<name>A0A9W8B305_9FUNG</name>
<dbReference type="InterPro" id="IPR045851">
    <property type="entry name" value="AMP-bd_C_sf"/>
</dbReference>
<comment type="caution">
    <text evidence="4">The sequence shown here is derived from an EMBL/GenBank/DDBJ whole genome shotgun (WGS) entry which is preliminary data.</text>
</comment>
<dbReference type="PANTHER" id="PTHR45398">
    <property type="match status" value="1"/>
</dbReference>
<evidence type="ECO:0000313" key="5">
    <source>
        <dbReference type="Proteomes" id="UP001151582"/>
    </source>
</evidence>
<dbReference type="InterPro" id="IPR023213">
    <property type="entry name" value="CAT-like_dom_sf"/>
</dbReference>
<keyword evidence="2" id="KW-0597">Phosphoprotein</keyword>
<dbReference type="SUPFAM" id="SSF52777">
    <property type="entry name" value="CoA-dependent acyltransferases"/>
    <property type="match status" value="2"/>
</dbReference>
<feature type="domain" description="Carrier" evidence="3">
    <location>
        <begin position="81"/>
        <end position="154"/>
    </location>
</feature>
<protein>
    <recommendedName>
        <fullName evidence="3">Carrier domain-containing protein</fullName>
    </recommendedName>
</protein>
<sequence length="681" mass="75188">MCAAIVKDKQLVLYVSPIDVDHTCLQEVLTAKLPAYMVPEHIVGLEQLPLTRIGKIERKALQALALPELPMNSAVDPSDYSPTFVVLRDTLAEVLAIDTNRIQPTSSFFRLGGDSISAIQYSAKCKRRGLAVTVAQVLKHPVLEQLEQRVEWLADASTSQLTIADDPIGPLPLTAIQHWFLQDTNHCNVNHFNQSFSLQCREELTVDRVRAALMALISHHDGLRTRFVHDSQRGQWLAEVAPMAEDVQTHVCLEQAALTQDQVDGYIARLQASLSIATARNAACALLTIDSTQVLFMTVHHLVIDLVSWRIVLEDLEALLAGQTLPTKTLSFRQWAHQAYDYAQTLSSDSWPMHDPVDPIPLDCQPLPGSIPTSASRQFETVSLGLDTTARLFEQAGSIACTEPQDFMIAAFSLALEAVLGVKSYELDLESHGRHPWSDQLDVSRTVGWFTNLYSVPFHLPHSTSASHSHVFDVLRHTKQRIRAMPDHGMPYGLLKYTKSPDGSADATAVSPPGGNQPRQQVVFNYLGRFDQLASANAFWKPCALPLQASHDSGDDKPFNQAFLVTCDHSLDAGLTLNLSYSTQQHSPDTAAAIARHWQLFMAQLIDHVIAKATPCFAPIDFPLLSATELELDDLVSNDLSKLSTPLANIETVYPCLPLQQGLLQALLYDPTAYVVQAVRT</sequence>
<accession>A0A9W8B305</accession>
<dbReference type="SUPFAM" id="SSF47336">
    <property type="entry name" value="ACP-like"/>
    <property type="match status" value="1"/>
</dbReference>
<dbReference type="OrthoDB" id="416786at2759"/>
<evidence type="ECO:0000259" key="3">
    <source>
        <dbReference type="PROSITE" id="PS50075"/>
    </source>
</evidence>
<dbReference type="SUPFAM" id="SSF56801">
    <property type="entry name" value="Acetyl-CoA synthetase-like"/>
    <property type="match status" value="1"/>
</dbReference>
<dbReference type="EMBL" id="JANBQB010001369">
    <property type="protein sequence ID" value="KAJ1971458.1"/>
    <property type="molecule type" value="Genomic_DNA"/>
</dbReference>